<evidence type="ECO:0000256" key="2">
    <source>
        <dbReference type="SAM" id="Phobius"/>
    </source>
</evidence>
<feature type="compositionally biased region" description="Pro residues" evidence="1">
    <location>
        <begin position="167"/>
        <end position="182"/>
    </location>
</feature>
<dbReference type="EMBL" id="UGHV01000001">
    <property type="protein sequence ID" value="STO96456.1"/>
    <property type="molecule type" value="Genomic_DNA"/>
</dbReference>
<dbReference type="OrthoDB" id="5372972at2"/>
<sequence length="285" mass="30742">MEDRKELSEILLGNNKQSSSGKKAVFVVIAAIAIIAVVAFLVWKFLITKEEPLATPSEIVDQNAMKPADDVFSSNFGSLDFGQDSSAPSSIDTYGMPSIPQDLNMGFEQDPISQDNTNAGNAVDIDNALSNIEDTISPSPAPKPTTTPKPEAPKPAEKPKPVQKPQAPTPKPTTTPKPAPKPEAPKPKPESSPKAQSASASAPAVANGSAPTQGFYWQVGAFEKEPNAEFLTLIKKYPYRIQHIVLDNKPNARYLLGPYKSRAQAPNREEIANMFKENPTPVEIP</sequence>
<keyword evidence="2" id="KW-0472">Membrane</keyword>
<proteinExistence type="predicted"/>
<dbReference type="Proteomes" id="UP000254841">
    <property type="component" value="Unassembled WGS sequence"/>
</dbReference>
<evidence type="ECO:0000313" key="4">
    <source>
        <dbReference type="Proteomes" id="UP000254841"/>
    </source>
</evidence>
<feature type="transmembrane region" description="Helical" evidence="2">
    <location>
        <begin position="24"/>
        <end position="46"/>
    </location>
</feature>
<organism evidence="3 4">
    <name type="scientific">Helicobacter canis</name>
    <dbReference type="NCBI Taxonomy" id="29419"/>
    <lineage>
        <taxon>Bacteria</taxon>
        <taxon>Pseudomonadati</taxon>
        <taxon>Campylobacterota</taxon>
        <taxon>Epsilonproteobacteria</taxon>
        <taxon>Campylobacterales</taxon>
        <taxon>Helicobacteraceae</taxon>
        <taxon>Helicobacter</taxon>
    </lineage>
</organism>
<evidence type="ECO:0000256" key="1">
    <source>
        <dbReference type="SAM" id="MobiDB-lite"/>
    </source>
</evidence>
<evidence type="ECO:0000313" key="3">
    <source>
        <dbReference type="EMBL" id="STO96456.1"/>
    </source>
</evidence>
<dbReference type="PRINTS" id="PR01217">
    <property type="entry name" value="PRICHEXTENSN"/>
</dbReference>
<keyword evidence="2" id="KW-1133">Transmembrane helix</keyword>
<dbReference type="AlphaFoldDB" id="A0A377J3Q5"/>
<name>A0A377J3Q5_9HELI</name>
<gene>
    <name evidence="3" type="ORF">NCTC12410_00268</name>
</gene>
<feature type="compositionally biased region" description="Polar residues" evidence="1">
    <location>
        <begin position="77"/>
        <end position="92"/>
    </location>
</feature>
<feature type="compositionally biased region" description="Polar residues" evidence="1">
    <location>
        <begin position="111"/>
        <end position="120"/>
    </location>
</feature>
<feature type="region of interest" description="Disordered" evidence="1">
    <location>
        <begin position="77"/>
        <end position="209"/>
    </location>
</feature>
<reference evidence="3 4" key="1">
    <citation type="submission" date="2018-06" db="EMBL/GenBank/DDBJ databases">
        <authorList>
            <consortium name="Pathogen Informatics"/>
            <person name="Doyle S."/>
        </authorList>
    </citation>
    <scope>NUCLEOTIDE SEQUENCE [LARGE SCALE GENOMIC DNA]</scope>
    <source>
        <strain evidence="3 4">NCTC12410</strain>
    </source>
</reference>
<feature type="compositionally biased region" description="Low complexity" evidence="1">
    <location>
        <begin position="192"/>
        <end position="206"/>
    </location>
</feature>
<protein>
    <submittedName>
        <fullName evidence="3">Putative inner membrane protein</fullName>
    </submittedName>
</protein>
<feature type="compositionally biased region" description="Basic and acidic residues" evidence="1">
    <location>
        <begin position="151"/>
        <end position="160"/>
    </location>
</feature>
<dbReference type="RefSeq" id="WP_115010788.1">
    <property type="nucleotide sequence ID" value="NZ_UGHV01000001.1"/>
</dbReference>
<keyword evidence="2" id="KW-0812">Transmembrane</keyword>
<accession>A0A377J3Q5</accession>